<evidence type="ECO:0000256" key="5">
    <source>
        <dbReference type="SAM" id="Phobius"/>
    </source>
</evidence>
<feature type="transmembrane region" description="Helical" evidence="5">
    <location>
        <begin position="323"/>
        <end position="349"/>
    </location>
</feature>
<protein>
    <submittedName>
        <fullName evidence="7">DUF2955 domain-containing protein</fullName>
    </submittedName>
</protein>
<evidence type="ECO:0000313" key="8">
    <source>
        <dbReference type="Proteomes" id="UP000267448"/>
    </source>
</evidence>
<gene>
    <name evidence="7" type="ORF">EKG38_15740</name>
</gene>
<comment type="subcellular location">
    <subcellularLocation>
        <location evidence="1">Membrane</location>
        <topology evidence="1">Multi-pass membrane protein</topology>
    </subcellularLocation>
</comment>
<evidence type="ECO:0000259" key="6">
    <source>
        <dbReference type="Pfam" id="PF13515"/>
    </source>
</evidence>
<dbReference type="PIRSF" id="PIRSF029594">
    <property type="entry name" value="UCP029594"/>
    <property type="match status" value="1"/>
</dbReference>
<keyword evidence="4 5" id="KW-0472">Membrane</keyword>
<feature type="transmembrane region" description="Helical" evidence="5">
    <location>
        <begin position="224"/>
        <end position="243"/>
    </location>
</feature>
<dbReference type="Proteomes" id="UP000267448">
    <property type="component" value="Unassembled WGS sequence"/>
</dbReference>
<evidence type="ECO:0000256" key="1">
    <source>
        <dbReference type="ARBA" id="ARBA00004141"/>
    </source>
</evidence>
<feature type="transmembrane region" description="Helical" evidence="5">
    <location>
        <begin position="32"/>
        <end position="51"/>
    </location>
</feature>
<feature type="transmembrane region" description="Helical" evidence="5">
    <location>
        <begin position="300"/>
        <end position="317"/>
    </location>
</feature>
<sequence length="362" mass="39415">MKLWHHTLSENDIRQCLRIATGASIGFFLCKFFNWNYGVFFTVTPILLLGMIPKMTGHAARQCLASALVCGLEVGILGGFFGGHPVQMSIIVFLLFLYKFACMSKGSLFLFGANGALSLSIMLNFASYPGTDLNELIFTNLGASILSVMIAFAMTALIPCIENDTSTSASNDTATIDQAKARLVPEPKPQPKARNQTRHEMLMGATIATLSFLMFQVFNLSDSMSAQATSVLLLFPMHWNGTLGYARKRAMGTILGVAVGLIGLLLLYNWSGELVLVLPVLWIGLMLFSYTHAKEGGGSGVGFGALTTLGILFGQYLTPDNDFFFSALYRVSSILFAIVATLLACYLVHRLLNSFEATRYGQ</sequence>
<dbReference type="InterPro" id="IPR016926">
    <property type="entry name" value="UCP029594"/>
</dbReference>
<comment type="caution">
    <text evidence="7">The sequence shown here is derived from an EMBL/GenBank/DDBJ whole genome shotgun (WGS) entry which is preliminary data.</text>
</comment>
<evidence type="ECO:0000256" key="2">
    <source>
        <dbReference type="ARBA" id="ARBA00022692"/>
    </source>
</evidence>
<dbReference type="RefSeq" id="WP_126521252.1">
    <property type="nucleotide sequence ID" value="NZ_RXNU01000008.1"/>
</dbReference>
<feature type="domain" description="Integral membrane bound transporter" evidence="6">
    <location>
        <begin position="211"/>
        <end position="343"/>
    </location>
</feature>
<keyword evidence="3 5" id="KW-1133">Transmembrane helix</keyword>
<dbReference type="InterPro" id="IPR022604">
    <property type="entry name" value="DUF2955"/>
</dbReference>
<evidence type="ECO:0000256" key="3">
    <source>
        <dbReference type="ARBA" id="ARBA00022989"/>
    </source>
</evidence>
<feature type="transmembrane region" description="Helical" evidence="5">
    <location>
        <begin position="136"/>
        <end position="158"/>
    </location>
</feature>
<feature type="transmembrane region" description="Helical" evidence="5">
    <location>
        <begin position="108"/>
        <end position="130"/>
    </location>
</feature>
<feature type="transmembrane region" description="Helical" evidence="5">
    <location>
        <begin position="86"/>
        <end position="101"/>
    </location>
</feature>
<organism evidence="7 8">
    <name type="scientific">Shewanella canadensis</name>
    <dbReference type="NCBI Taxonomy" id="271096"/>
    <lineage>
        <taxon>Bacteria</taxon>
        <taxon>Pseudomonadati</taxon>
        <taxon>Pseudomonadota</taxon>
        <taxon>Gammaproteobacteria</taxon>
        <taxon>Alteromonadales</taxon>
        <taxon>Shewanellaceae</taxon>
        <taxon>Shewanella</taxon>
    </lineage>
</organism>
<evidence type="ECO:0000313" key="7">
    <source>
        <dbReference type="EMBL" id="RTR38087.1"/>
    </source>
</evidence>
<dbReference type="AlphaFoldDB" id="A0A3S0RWU9"/>
<reference evidence="7 8" key="1">
    <citation type="submission" date="2018-12" db="EMBL/GenBank/DDBJ databases">
        <authorList>
            <person name="Yu L."/>
        </authorList>
    </citation>
    <scope>NUCLEOTIDE SEQUENCE [LARGE SCALE GENOMIC DNA]</scope>
    <source>
        <strain evidence="7 8">HAW-EB2</strain>
    </source>
</reference>
<dbReference type="OrthoDB" id="6799126at2"/>
<feature type="transmembrane region" description="Helical" evidence="5">
    <location>
        <begin position="250"/>
        <end position="268"/>
    </location>
</feature>
<keyword evidence="2 5" id="KW-0812">Transmembrane</keyword>
<dbReference type="GO" id="GO:0016020">
    <property type="term" value="C:membrane"/>
    <property type="evidence" value="ECO:0007669"/>
    <property type="project" value="UniProtKB-SubCell"/>
</dbReference>
<dbReference type="Pfam" id="PF11168">
    <property type="entry name" value="DUF2955"/>
    <property type="match status" value="1"/>
</dbReference>
<keyword evidence="8" id="KW-1185">Reference proteome</keyword>
<dbReference type="InterPro" id="IPR049453">
    <property type="entry name" value="Memb_transporter_dom"/>
</dbReference>
<evidence type="ECO:0000256" key="4">
    <source>
        <dbReference type="ARBA" id="ARBA00023136"/>
    </source>
</evidence>
<accession>A0A3S0RWU9</accession>
<dbReference type="Pfam" id="PF13515">
    <property type="entry name" value="FUSC_2"/>
    <property type="match status" value="1"/>
</dbReference>
<feature type="transmembrane region" description="Helical" evidence="5">
    <location>
        <begin position="274"/>
        <end position="293"/>
    </location>
</feature>
<dbReference type="EMBL" id="RXNU01000008">
    <property type="protein sequence ID" value="RTR38087.1"/>
    <property type="molecule type" value="Genomic_DNA"/>
</dbReference>
<name>A0A3S0RWU9_9GAMM</name>
<proteinExistence type="predicted"/>
<feature type="transmembrane region" description="Helical" evidence="5">
    <location>
        <begin position="201"/>
        <end position="218"/>
    </location>
</feature>